<organism evidence="2 3">
    <name type="scientific">Microbacterium paludicola</name>
    <dbReference type="NCBI Taxonomy" id="300019"/>
    <lineage>
        <taxon>Bacteria</taxon>
        <taxon>Bacillati</taxon>
        <taxon>Actinomycetota</taxon>
        <taxon>Actinomycetes</taxon>
        <taxon>Micrococcales</taxon>
        <taxon>Microbacteriaceae</taxon>
        <taxon>Microbacterium</taxon>
    </lineage>
</organism>
<dbReference type="Gene3D" id="1.10.260.40">
    <property type="entry name" value="lambda repressor-like DNA-binding domains"/>
    <property type="match status" value="1"/>
</dbReference>
<evidence type="ECO:0000313" key="3">
    <source>
        <dbReference type="Proteomes" id="UP001260188"/>
    </source>
</evidence>
<dbReference type="InterPro" id="IPR001387">
    <property type="entry name" value="Cro/C1-type_HTH"/>
</dbReference>
<dbReference type="PROSITE" id="PS50943">
    <property type="entry name" value="HTH_CROC1"/>
    <property type="match status" value="1"/>
</dbReference>
<dbReference type="Proteomes" id="UP001260188">
    <property type="component" value="Unassembled WGS sequence"/>
</dbReference>
<evidence type="ECO:0000313" key="2">
    <source>
        <dbReference type="EMBL" id="MDR6166824.1"/>
    </source>
</evidence>
<dbReference type="RefSeq" id="WP_167350472.1">
    <property type="nucleotide sequence ID" value="NZ_JAVIZA010000001.1"/>
</dbReference>
<proteinExistence type="predicted"/>
<dbReference type="Pfam" id="PF13443">
    <property type="entry name" value="HTH_26"/>
    <property type="match status" value="1"/>
</dbReference>
<comment type="caution">
    <text evidence="2">The sequence shown here is derived from an EMBL/GenBank/DDBJ whole genome shotgun (WGS) entry which is preliminary data.</text>
</comment>
<protein>
    <submittedName>
        <fullName evidence="2">Transcriptional regulator with XRE-family HTH domain</fullName>
    </submittedName>
</protein>
<dbReference type="EMBL" id="JAVIZA010000001">
    <property type="protein sequence ID" value="MDR6166824.1"/>
    <property type="molecule type" value="Genomic_DNA"/>
</dbReference>
<dbReference type="CDD" id="cd00093">
    <property type="entry name" value="HTH_XRE"/>
    <property type="match status" value="1"/>
</dbReference>
<reference evidence="2 3" key="1">
    <citation type="submission" date="2023-08" db="EMBL/GenBank/DDBJ databases">
        <title>Functional and genomic diversity of the sorghum phyllosphere microbiome.</title>
        <authorList>
            <person name="Shade A."/>
        </authorList>
    </citation>
    <scope>NUCLEOTIDE SEQUENCE [LARGE SCALE GENOMIC DNA]</scope>
    <source>
        <strain evidence="2 3">SORGH_AS_0919</strain>
    </source>
</reference>
<keyword evidence="3" id="KW-1185">Reference proteome</keyword>
<gene>
    <name evidence="2" type="ORF">QE367_001028</name>
</gene>
<evidence type="ECO:0000259" key="1">
    <source>
        <dbReference type="PROSITE" id="PS50943"/>
    </source>
</evidence>
<name>A0ABU1HYV7_9MICO</name>
<dbReference type="SUPFAM" id="SSF47413">
    <property type="entry name" value="lambda repressor-like DNA-binding domains"/>
    <property type="match status" value="1"/>
</dbReference>
<dbReference type="SMART" id="SM00530">
    <property type="entry name" value="HTH_XRE"/>
    <property type="match status" value="1"/>
</dbReference>
<accession>A0ABU1HYV7</accession>
<sequence length="80" mass="8911">MARSIRAVLADERLTQEWLAEASGIPMRTLARRLHVRRPSAMSIEELARISAALDVDMSDLLDDSRLTTRRVRSGGPPPT</sequence>
<dbReference type="InterPro" id="IPR010982">
    <property type="entry name" value="Lambda_DNA-bd_dom_sf"/>
</dbReference>
<feature type="domain" description="HTH cro/C1-type" evidence="1">
    <location>
        <begin position="5"/>
        <end position="61"/>
    </location>
</feature>